<dbReference type="OMA" id="FLTMFPV"/>
<dbReference type="Gene3D" id="4.10.280.10">
    <property type="entry name" value="Helix-loop-helix DNA-binding domain"/>
    <property type="match status" value="1"/>
</dbReference>
<evidence type="ECO:0000313" key="4">
    <source>
        <dbReference type="EMBL" id="EGT54678.1"/>
    </source>
</evidence>
<dbReference type="AlphaFoldDB" id="G0PG14"/>
<dbReference type="InterPro" id="IPR050283">
    <property type="entry name" value="E-box_TF_Regulators"/>
</dbReference>
<dbReference type="FunCoup" id="G0PG14">
    <property type="interactions" value="6"/>
</dbReference>
<keyword evidence="5" id="KW-1185">Reference proteome</keyword>
<proteinExistence type="predicted"/>
<dbReference type="Proteomes" id="UP000008068">
    <property type="component" value="Unassembled WGS sequence"/>
</dbReference>
<dbReference type="eggNOG" id="KOG4029">
    <property type="taxonomic scope" value="Eukaryota"/>
</dbReference>
<dbReference type="GO" id="GO:0000977">
    <property type="term" value="F:RNA polymerase II transcription regulatory region sequence-specific DNA binding"/>
    <property type="evidence" value="ECO:0007669"/>
    <property type="project" value="TreeGrafter"/>
</dbReference>
<protein>
    <recommendedName>
        <fullName evidence="3">BHLH domain-containing protein</fullName>
    </recommendedName>
</protein>
<accession>G0PG14</accession>
<keyword evidence="1" id="KW-0238">DNA-binding</keyword>
<dbReference type="STRING" id="135651.G0PG14"/>
<feature type="compositionally biased region" description="Low complexity" evidence="2">
    <location>
        <begin position="59"/>
        <end position="99"/>
    </location>
</feature>
<evidence type="ECO:0000259" key="3">
    <source>
        <dbReference type="PROSITE" id="PS50888"/>
    </source>
</evidence>
<dbReference type="PANTHER" id="PTHR23349">
    <property type="entry name" value="BASIC HELIX-LOOP-HELIX TRANSCRIPTION FACTOR, TWIST"/>
    <property type="match status" value="1"/>
</dbReference>
<evidence type="ECO:0000256" key="1">
    <source>
        <dbReference type="ARBA" id="ARBA00023125"/>
    </source>
</evidence>
<organism evidence="5">
    <name type="scientific">Caenorhabditis brenneri</name>
    <name type="common">Nematode worm</name>
    <dbReference type="NCBI Taxonomy" id="135651"/>
    <lineage>
        <taxon>Eukaryota</taxon>
        <taxon>Metazoa</taxon>
        <taxon>Ecdysozoa</taxon>
        <taxon>Nematoda</taxon>
        <taxon>Chromadorea</taxon>
        <taxon>Rhabditida</taxon>
        <taxon>Rhabditina</taxon>
        <taxon>Rhabditomorpha</taxon>
        <taxon>Rhabditoidea</taxon>
        <taxon>Rhabditidae</taxon>
        <taxon>Peloderinae</taxon>
        <taxon>Caenorhabditis</taxon>
    </lineage>
</organism>
<dbReference type="HOGENOM" id="CLU_109959_0_0_1"/>
<evidence type="ECO:0000313" key="5">
    <source>
        <dbReference type="Proteomes" id="UP000008068"/>
    </source>
</evidence>
<dbReference type="GO" id="GO:0032502">
    <property type="term" value="P:developmental process"/>
    <property type="evidence" value="ECO:0007669"/>
    <property type="project" value="TreeGrafter"/>
</dbReference>
<evidence type="ECO:0000256" key="2">
    <source>
        <dbReference type="SAM" id="MobiDB-lite"/>
    </source>
</evidence>
<sequence length="228" mass="26073">MSNFLTMFPVTYTFENGVYSTIINQHPVVGQSGITGIEHDVQKLMAPIVEPQLPLQSSFQPQLQPQSQIQHQIHLQPPSSSSSSLPLSNHNSSTTSSSTTKKYVNPFAPEATVPLPIELEDQFGPYSSSVWKRNERERCRVRNVNDGYERLRKHLPVHFDEKRISKVDTLRLAIRYIRHLDNLLKNHLHQYNCKCFNGFQEESEGNIAIDISTFNFNSVHQNANNNIM</sequence>
<dbReference type="CDD" id="cd19724">
    <property type="entry name" value="bHLH_TS_ASCL3_like"/>
    <property type="match status" value="1"/>
</dbReference>
<dbReference type="SMART" id="SM00353">
    <property type="entry name" value="HLH"/>
    <property type="match status" value="1"/>
</dbReference>
<dbReference type="GO" id="GO:0000981">
    <property type="term" value="F:DNA-binding transcription factor activity, RNA polymerase II-specific"/>
    <property type="evidence" value="ECO:0007669"/>
    <property type="project" value="TreeGrafter"/>
</dbReference>
<dbReference type="PROSITE" id="PS50888">
    <property type="entry name" value="BHLH"/>
    <property type="match status" value="1"/>
</dbReference>
<reference evidence="5" key="1">
    <citation type="submission" date="2011-07" db="EMBL/GenBank/DDBJ databases">
        <authorList>
            <consortium name="Caenorhabditis brenneri Sequencing and Analysis Consortium"/>
            <person name="Wilson R.K."/>
        </authorList>
    </citation>
    <scope>NUCLEOTIDE SEQUENCE [LARGE SCALE GENOMIC DNA]</scope>
    <source>
        <strain evidence="5">PB2801</strain>
    </source>
</reference>
<dbReference type="EMBL" id="GL380393">
    <property type="protein sequence ID" value="EGT54678.1"/>
    <property type="molecule type" value="Genomic_DNA"/>
</dbReference>
<dbReference type="GO" id="GO:0046983">
    <property type="term" value="F:protein dimerization activity"/>
    <property type="evidence" value="ECO:0007669"/>
    <property type="project" value="InterPro"/>
</dbReference>
<dbReference type="OrthoDB" id="5976910at2759"/>
<dbReference type="SUPFAM" id="SSF47459">
    <property type="entry name" value="HLH, helix-loop-helix DNA-binding domain"/>
    <property type="match status" value="1"/>
</dbReference>
<name>G0PG14_CAEBE</name>
<dbReference type="InterPro" id="IPR036638">
    <property type="entry name" value="HLH_DNA-bd_sf"/>
</dbReference>
<dbReference type="InParanoid" id="G0PG14"/>
<gene>
    <name evidence="4" type="ORF">CAEBREN_02894</name>
</gene>
<dbReference type="PANTHER" id="PTHR23349:SF108">
    <property type="entry name" value="BHLH DOMAIN-CONTAINING PROTEIN"/>
    <property type="match status" value="1"/>
</dbReference>
<feature type="region of interest" description="Disordered" evidence="2">
    <location>
        <begin position="59"/>
        <end position="103"/>
    </location>
</feature>
<dbReference type="Pfam" id="PF00010">
    <property type="entry name" value="HLH"/>
    <property type="match status" value="1"/>
</dbReference>
<dbReference type="InterPro" id="IPR011598">
    <property type="entry name" value="bHLH_dom"/>
</dbReference>
<feature type="domain" description="BHLH" evidence="3">
    <location>
        <begin position="128"/>
        <end position="180"/>
    </location>
</feature>